<protein>
    <submittedName>
        <fullName evidence="1">Uncharacterized protein</fullName>
    </submittedName>
</protein>
<proteinExistence type="predicted"/>
<reference evidence="1" key="1">
    <citation type="journal article" date="2021" name="PeerJ">
        <title>Extensive microbial diversity within the chicken gut microbiome revealed by metagenomics and culture.</title>
        <authorList>
            <person name="Gilroy R."/>
            <person name="Ravi A."/>
            <person name="Getino M."/>
            <person name="Pursley I."/>
            <person name="Horton D.L."/>
            <person name="Alikhan N.F."/>
            <person name="Baker D."/>
            <person name="Gharbi K."/>
            <person name="Hall N."/>
            <person name="Watson M."/>
            <person name="Adriaenssens E.M."/>
            <person name="Foster-Nyarko E."/>
            <person name="Jarju S."/>
            <person name="Secka A."/>
            <person name="Antonio M."/>
            <person name="Oren A."/>
            <person name="Chaudhuri R.R."/>
            <person name="La Ragione R."/>
            <person name="Hildebrand F."/>
            <person name="Pallen M.J."/>
        </authorList>
    </citation>
    <scope>NUCLEOTIDE SEQUENCE</scope>
    <source>
        <strain evidence="1">ChiSxjej5B17-1746</strain>
    </source>
</reference>
<reference evidence="1" key="2">
    <citation type="submission" date="2021-04" db="EMBL/GenBank/DDBJ databases">
        <authorList>
            <person name="Gilroy R."/>
        </authorList>
    </citation>
    <scope>NUCLEOTIDE SEQUENCE</scope>
    <source>
        <strain evidence="1">ChiSxjej5B17-1746</strain>
    </source>
</reference>
<accession>A0A9D1U989</accession>
<organism evidence="1 2">
    <name type="scientific">Candidatus Bilophila faecipullorum</name>
    <dbReference type="NCBI Taxonomy" id="2838482"/>
    <lineage>
        <taxon>Bacteria</taxon>
        <taxon>Pseudomonadati</taxon>
        <taxon>Thermodesulfobacteriota</taxon>
        <taxon>Desulfovibrionia</taxon>
        <taxon>Desulfovibrionales</taxon>
        <taxon>Desulfovibrionaceae</taxon>
        <taxon>Bilophila</taxon>
    </lineage>
</organism>
<dbReference type="AlphaFoldDB" id="A0A9D1U989"/>
<comment type="caution">
    <text evidence="1">The sequence shown here is derived from an EMBL/GenBank/DDBJ whole genome shotgun (WGS) entry which is preliminary data.</text>
</comment>
<evidence type="ECO:0000313" key="2">
    <source>
        <dbReference type="Proteomes" id="UP000824264"/>
    </source>
</evidence>
<name>A0A9D1U989_9BACT</name>
<sequence length="68" mass="7243">MPRFIPTRSGAGIPAIQDTAKKRIAAAFFIDKNAPEAAENMLKVCCDALNSVAPTAPTPKAARERFGK</sequence>
<evidence type="ECO:0000313" key="1">
    <source>
        <dbReference type="EMBL" id="HIW79454.1"/>
    </source>
</evidence>
<dbReference type="EMBL" id="DXGI01000374">
    <property type="protein sequence ID" value="HIW79454.1"/>
    <property type="molecule type" value="Genomic_DNA"/>
</dbReference>
<dbReference type="Proteomes" id="UP000824264">
    <property type="component" value="Unassembled WGS sequence"/>
</dbReference>
<gene>
    <name evidence="1" type="ORF">H9874_09985</name>
</gene>